<protein>
    <recommendedName>
        <fullName evidence="2">DUF7769 domain-containing protein</fullName>
    </recommendedName>
</protein>
<dbReference type="Proteomes" id="UP000187203">
    <property type="component" value="Unassembled WGS sequence"/>
</dbReference>
<reference evidence="4" key="1">
    <citation type="submission" date="2013-09" db="EMBL/GenBank/DDBJ databases">
        <title>Corchorus olitorius genome sequencing.</title>
        <authorList>
            <person name="Alam M."/>
            <person name="Haque M.S."/>
            <person name="Islam M.S."/>
            <person name="Emdad E.M."/>
            <person name="Islam M.M."/>
            <person name="Ahmed B."/>
            <person name="Halim A."/>
            <person name="Hossen Q.M.M."/>
            <person name="Hossain M.Z."/>
            <person name="Ahmed R."/>
            <person name="Khan M.M."/>
            <person name="Islam R."/>
            <person name="Rashid M.M."/>
            <person name="Khan S.A."/>
            <person name="Rahman M.S."/>
            <person name="Alam M."/>
            <person name="Yahiya A.S."/>
            <person name="Khan M.S."/>
            <person name="Azam M.S."/>
            <person name="Haque T."/>
            <person name="Lashkar M.Z.H."/>
            <person name="Akhand A.I."/>
            <person name="Morshed G."/>
            <person name="Roy S."/>
            <person name="Uddin K.S."/>
            <person name="Rabeya T."/>
            <person name="Hossain A.S."/>
            <person name="Chowdhury A."/>
            <person name="Snigdha A.R."/>
            <person name="Mortoza M.S."/>
            <person name="Matin S.A."/>
            <person name="Hoque S.M.E."/>
            <person name="Islam M.K."/>
            <person name="Roy D.K."/>
            <person name="Haider R."/>
            <person name="Moosa M.M."/>
            <person name="Elias S.M."/>
            <person name="Hasan A.M."/>
            <person name="Jahan S."/>
            <person name="Shafiuddin M."/>
            <person name="Mahmood N."/>
            <person name="Shommy N.S."/>
        </authorList>
    </citation>
    <scope>NUCLEOTIDE SEQUENCE [LARGE SCALE GENOMIC DNA]</scope>
    <source>
        <strain evidence="4">cv. O-4</strain>
    </source>
</reference>
<evidence type="ECO:0000256" key="1">
    <source>
        <dbReference type="SAM" id="MobiDB-lite"/>
    </source>
</evidence>
<dbReference type="GO" id="GO:0003676">
    <property type="term" value="F:nucleic acid binding"/>
    <property type="evidence" value="ECO:0007669"/>
    <property type="project" value="InterPro"/>
</dbReference>
<organism evidence="3 4">
    <name type="scientific">Corchorus olitorius</name>
    <dbReference type="NCBI Taxonomy" id="93759"/>
    <lineage>
        <taxon>Eukaryota</taxon>
        <taxon>Viridiplantae</taxon>
        <taxon>Streptophyta</taxon>
        <taxon>Embryophyta</taxon>
        <taxon>Tracheophyta</taxon>
        <taxon>Spermatophyta</taxon>
        <taxon>Magnoliopsida</taxon>
        <taxon>eudicotyledons</taxon>
        <taxon>Gunneridae</taxon>
        <taxon>Pentapetalae</taxon>
        <taxon>rosids</taxon>
        <taxon>malvids</taxon>
        <taxon>Malvales</taxon>
        <taxon>Malvaceae</taxon>
        <taxon>Grewioideae</taxon>
        <taxon>Apeibeae</taxon>
        <taxon>Corchorus</taxon>
    </lineage>
</organism>
<evidence type="ECO:0000259" key="2">
    <source>
        <dbReference type="Pfam" id="PF24964"/>
    </source>
</evidence>
<feature type="compositionally biased region" description="Acidic residues" evidence="1">
    <location>
        <begin position="63"/>
        <end position="73"/>
    </location>
</feature>
<dbReference type="Gene3D" id="3.30.420.10">
    <property type="entry name" value="Ribonuclease H-like superfamily/Ribonuclease H"/>
    <property type="match status" value="1"/>
</dbReference>
<feature type="region of interest" description="Disordered" evidence="1">
    <location>
        <begin position="1"/>
        <end position="189"/>
    </location>
</feature>
<dbReference type="OrthoDB" id="168403at2759"/>
<evidence type="ECO:0000313" key="4">
    <source>
        <dbReference type="Proteomes" id="UP000187203"/>
    </source>
</evidence>
<keyword evidence="4" id="KW-1185">Reference proteome</keyword>
<feature type="compositionally biased region" description="Low complexity" evidence="1">
    <location>
        <begin position="45"/>
        <end position="58"/>
    </location>
</feature>
<dbReference type="AlphaFoldDB" id="A0A1R3GHQ0"/>
<accession>A0A1R3GHQ0</accession>
<feature type="compositionally biased region" description="Acidic residues" evidence="1">
    <location>
        <begin position="95"/>
        <end position="135"/>
    </location>
</feature>
<dbReference type="InterPro" id="IPR056671">
    <property type="entry name" value="DUF7769"/>
</dbReference>
<gene>
    <name evidence="3" type="ORF">COLO4_35241</name>
</gene>
<feature type="compositionally biased region" description="Acidic residues" evidence="1">
    <location>
        <begin position="156"/>
        <end position="180"/>
    </location>
</feature>
<evidence type="ECO:0000313" key="3">
    <source>
        <dbReference type="EMBL" id="OMO57613.1"/>
    </source>
</evidence>
<sequence>MSSLVSESIEGHGHSLSPSDAMEAPAHNKAPPPFTIKERGPSLPPSTSVVSPPVGVYPLEDGSPLEEADEEGNDGVNGVIDEAQKQGSDGTNYYDMDEFEEQGSDGLNDSDIDEFEEQGSDGTDYFDMDEFEEQSSDGQNDSDMDKFEEQGSDGLNDFDMDEAEEQDDDGLNDSDMDEAREEGSDGIRRLTTLKNEKREAIYRVLLQNYINGKVKRGIKKMLASAYSISTKTVHRIWKQGMSSGDVHHRKTHKCGRKRIQINEAQVKSIHVSKRSTFRFMATALKTNKSTCQRLHKRGFFRRHSNSIKPILTPENKIQRLRFCIDMLEENSISQDPSFKVMYDTVHIDEKWFYQSKKSQTYYLLRNEEDLVRRCKRSSVNRHADTLETKPVAFVDKGVIKNYLLENVLPTIKSKWPSNDKRNPIYIQQDNARTHVGVKGVHFCQAAKEGGFNISLKCQPPNSPDLGFFRAIQSLQQKGAPRTGYELVSAVMKAFEEFSSFESNKIFLTY</sequence>
<feature type="domain" description="DUF7769" evidence="2">
    <location>
        <begin position="193"/>
        <end position="240"/>
    </location>
</feature>
<name>A0A1R3GHQ0_9ROSI</name>
<dbReference type="PANTHER" id="PTHR47169:SF2">
    <property type="entry name" value="OS01G0541250 PROTEIN"/>
    <property type="match status" value="1"/>
</dbReference>
<dbReference type="PANTHER" id="PTHR47169">
    <property type="entry name" value="OS01G0541250 PROTEIN"/>
    <property type="match status" value="1"/>
</dbReference>
<dbReference type="InterPro" id="IPR036397">
    <property type="entry name" value="RNaseH_sf"/>
</dbReference>
<proteinExistence type="predicted"/>
<dbReference type="Pfam" id="PF24964">
    <property type="entry name" value="DUF7769"/>
    <property type="match status" value="1"/>
</dbReference>
<comment type="caution">
    <text evidence="3">The sequence shown here is derived from an EMBL/GenBank/DDBJ whole genome shotgun (WGS) entry which is preliminary data.</text>
</comment>
<dbReference type="EMBL" id="AWUE01022517">
    <property type="protein sequence ID" value="OMO57613.1"/>
    <property type="molecule type" value="Genomic_DNA"/>
</dbReference>